<dbReference type="Proteomes" id="UP000075243">
    <property type="component" value="Unassembled WGS sequence"/>
</dbReference>
<name>A0A151REL9_CAJCA</name>
<dbReference type="CDD" id="cd00303">
    <property type="entry name" value="retropepsin_like"/>
    <property type="match status" value="1"/>
</dbReference>
<organism evidence="4 5">
    <name type="scientific">Cajanus cajan</name>
    <name type="common">Pigeon pea</name>
    <name type="synonym">Cajanus indicus</name>
    <dbReference type="NCBI Taxonomy" id="3821"/>
    <lineage>
        <taxon>Eukaryota</taxon>
        <taxon>Viridiplantae</taxon>
        <taxon>Streptophyta</taxon>
        <taxon>Embryophyta</taxon>
        <taxon>Tracheophyta</taxon>
        <taxon>Spermatophyta</taxon>
        <taxon>Magnoliopsida</taxon>
        <taxon>eudicotyledons</taxon>
        <taxon>Gunneridae</taxon>
        <taxon>Pentapetalae</taxon>
        <taxon>rosids</taxon>
        <taxon>fabids</taxon>
        <taxon>Fabales</taxon>
        <taxon>Fabaceae</taxon>
        <taxon>Papilionoideae</taxon>
        <taxon>50 kb inversion clade</taxon>
        <taxon>NPAAA clade</taxon>
        <taxon>indigoferoid/millettioid clade</taxon>
        <taxon>Phaseoleae</taxon>
        <taxon>Cajanus</taxon>
    </lineage>
</organism>
<dbReference type="Pfam" id="PF00078">
    <property type="entry name" value="RVT_1"/>
    <property type="match status" value="1"/>
</dbReference>
<dbReference type="InterPro" id="IPR001969">
    <property type="entry name" value="Aspartic_peptidase_AS"/>
</dbReference>
<accession>A0A151REL9</accession>
<dbReference type="InterPro" id="IPR032567">
    <property type="entry name" value="RTL1-rel"/>
</dbReference>
<dbReference type="InterPro" id="IPR021109">
    <property type="entry name" value="Peptidase_aspartic_dom_sf"/>
</dbReference>
<feature type="compositionally biased region" description="Polar residues" evidence="1">
    <location>
        <begin position="183"/>
        <end position="209"/>
    </location>
</feature>
<protein>
    <submittedName>
        <fullName evidence="4">Transposon Ty3-I Gag-Pol polyprotein</fullName>
    </submittedName>
</protein>
<dbReference type="Pfam" id="PF08284">
    <property type="entry name" value="RVP_2"/>
    <property type="match status" value="1"/>
</dbReference>
<dbReference type="PANTHER" id="PTHR15503:SF22">
    <property type="entry name" value="TRANSPOSON TY3-I GAG POLYPROTEIN"/>
    <property type="match status" value="1"/>
</dbReference>
<gene>
    <name evidence="4" type="ORF">KK1_037591</name>
</gene>
<dbReference type="GO" id="GO:0006508">
    <property type="term" value="P:proteolysis"/>
    <property type="evidence" value="ECO:0007669"/>
    <property type="project" value="InterPro"/>
</dbReference>
<proteinExistence type="predicted"/>
<dbReference type="Gene3D" id="3.30.70.270">
    <property type="match status" value="1"/>
</dbReference>
<dbReference type="Gene3D" id="2.40.70.10">
    <property type="entry name" value="Acid Proteases"/>
    <property type="match status" value="1"/>
</dbReference>
<dbReference type="Pfam" id="PF03732">
    <property type="entry name" value="Retrotrans_gag"/>
    <property type="match status" value="1"/>
</dbReference>
<dbReference type="GO" id="GO:0004190">
    <property type="term" value="F:aspartic-type endopeptidase activity"/>
    <property type="evidence" value="ECO:0007669"/>
    <property type="project" value="InterPro"/>
</dbReference>
<dbReference type="Gramene" id="C.cajan_32921.t">
    <property type="protein sequence ID" value="C.cajan_32921.t"/>
    <property type="gene ID" value="C.cajan_32921"/>
</dbReference>
<feature type="domain" description="Reverse transcriptase" evidence="2">
    <location>
        <begin position="521"/>
        <end position="589"/>
    </location>
</feature>
<dbReference type="PROSITE" id="PS00141">
    <property type="entry name" value="ASP_PROTEASE"/>
    <property type="match status" value="1"/>
</dbReference>
<sequence>MAPPTPPLNAIPHSQLRPPKLNLLPFDGSAPLDWLFQADQYFMFYQVPWDQRVLIVAFYMQGDALSWFKWMFHNNQLGDWTSFARALEIRFGPSSYENHQGELLKLRQTGSVTDFQVNFEKLSNQVFGIPPKVLKNCFISGLLPEIQNEIALFQPQTISQAIGLAKLIEAKLKDAKPKFNRASSSFQFHTSTPTKSANPVPKPTTTKEPQSLPVKRMTSQQLQERRATGLCYNCDERFHPGHKCATPNYLLLLSHDDSEWESPATDAVLEEHNLADYEPNPAVHFQLSAQALTGIPSPQTLQFKGYINGCSIMILIDSGSTYNIIQPRLARHLQLVTTPTSPFKVMVGNGDSITCDQVCSNVPITLPKATLCVPLYVIPIEGADVVLGVAWLRTLGPIQADFSVPTLTFQHHDTSVTLTVSHPEPPSHLPFSDSILVSYPTEIRNLLTTFQQVFQKPKGLPPHRPQDHHIPLMPNSTPVNIKSYRYPHSQKTLMTTLITEMLTDGIIKPSTSPFSSPVLLVKKKDGTWRFCVDYRALNAITIRDCFPMPTIEELLDELGSAQVFSKIDLRSGYHQIRVNSSDTYKTAFSHI</sequence>
<feature type="region of interest" description="Disordered" evidence="1">
    <location>
        <begin position="183"/>
        <end position="219"/>
    </location>
</feature>
<dbReference type="PANTHER" id="PTHR15503">
    <property type="entry name" value="LDOC1 RELATED"/>
    <property type="match status" value="1"/>
</dbReference>
<evidence type="ECO:0000313" key="5">
    <source>
        <dbReference type="Proteomes" id="UP000075243"/>
    </source>
</evidence>
<dbReference type="OMA" id="SISYHAM"/>
<reference evidence="4" key="1">
    <citation type="journal article" date="2012" name="Nat. Biotechnol.">
        <title>Draft genome sequence of pigeonpea (Cajanus cajan), an orphan legume crop of resource-poor farmers.</title>
        <authorList>
            <person name="Varshney R.K."/>
            <person name="Chen W."/>
            <person name="Li Y."/>
            <person name="Bharti A.K."/>
            <person name="Saxena R.K."/>
            <person name="Schlueter J.A."/>
            <person name="Donoghue M.T."/>
            <person name="Azam S."/>
            <person name="Fan G."/>
            <person name="Whaley A.M."/>
            <person name="Farmer A.D."/>
            <person name="Sheridan J."/>
            <person name="Iwata A."/>
            <person name="Tuteja R."/>
            <person name="Penmetsa R.V."/>
            <person name="Wu W."/>
            <person name="Upadhyaya H.D."/>
            <person name="Yang S.P."/>
            <person name="Shah T."/>
            <person name="Saxena K.B."/>
            <person name="Michael T."/>
            <person name="McCombie W.R."/>
            <person name="Yang B."/>
            <person name="Zhang G."/>
            <person name="Yang H."/>
            <person name="Wang J."/>
            <person name="Spillane C."/>
            <person name="Cook D.R."/>
            <person name="May G.D."/>
            <person name="Xu X."/>
            <person name="Jackson S.A."/>
        </authorList>
    </citation>
    <scope>NUCLEOTIDE SEQUENCE [LARGE SCALE GENOMIC DNA]</scope>
</reference>
<dbReference type="InterPro" id="IPR043502">
    <property type="entry name" value="DNA/RNA_pol_sf"/>
</dbReference>
<dbReference type="SUPFAM" id="SSF50630">
    <property type="entry name" value="Acid proteases"/>
    <property type="match status" value="1"/>
</dbReference>
<dbReference type="Gene3D" id="3.10.10.10">
    <property type="entry name" value="HIV Type 1 Reverse Transcriptase, subunit A, domain 1"/>
    <property type="match status" value="1"/>
</dbReference>
<dbReference type="InterPro" id="IPR000477">
    <property type="entry name" value="RT_dom"/>
</dbReference>
<dbReference type="AlphaFoldDB" id="A0A151REL9"/>
<dbReference type="InterPro" id="IPR043128">
    <property type="entry name" value="Rev_trsase/Diguanyl_cyclase"/>
</dbReference>
<dbReference type="CDD" id="cd01647">
    <property type="entry name" value="RT_LTR"/>
    <property type="match status" value="1"/>
</dbReference>
<dbReference type="EMBL" id="KQ483797">
    <property type="protein sequence ID" value="KYP41068.1"/>
    <property type="molecule type" value="Genomic_DNA"/>
</dbReference>
<dbReference type="SUPFAM" id="SSF56672">
    <property type="entry name" value="DNA/RNA polymerases"/>
    <property type="match status" value="1"/>
</dbReference>
<feature type="domain" description="Retrotransposon gag" evidence="3">
    <location>
        <begin position="55"/>
        <end position="143"/>
    </location>
</feature>
<dbReference type="InterPro" id="IPR005162">
    <property type="entry name" value="Retrotrans_gag_dom"/>
</dbReference>
<evidence type="ECO:0000256" key="1">
    <source>
        <dbReference type="SAM" id="MobiDB-lite"/>
    </source>
</evidence>
<evidence type="ECO:0000259" key="2">
    <source>
        <dbReference type="Pfam" id="PF00078"/>
    </source>
</evidence>
<evidence type="ECO:0000313" key="4">
    <source>
        <dbReference type="EMBL" id="KYP41068.1"/>
    </source>
</evidence>
<keyword evidence="5" id="KW-1185">Reference proteome</keyword>
<evidence type="ECO:0000259" key="3">
    <source>
        <dbReference type="Pfam" id="PF03732"/>
    </source>
</evidence>